<reference evidence="2 3" key="1">
    <citation type="submission" date="2024-01" db="EMBL/GenBank/DDBJ databases">
        <authorList>
            <person name="Allen C."/>
            <person name="Tagirdzhanova G."/>
        </authorList>
    </citation>
    <scope>NUCLEOTIDE SEQUENCE [LARGE SCALE GENOMIC DNA]</scope>
</reference>
<dbReference type="Proteomes" id="UP001642405">
    <property type="component" value="Unassembled WGS sequence"/>
</dbReference>
<accession>A0ABP0AXY0</accession>
<evidence type="ECO:0000313" key="3">
    <source>
        <dbReference type="Proteomes" id="UP001642405"/>
    </source>
</evidence>
<dbReference type="EMBL" id="CAWUHB010000005">
    <property type="protein sequence ID" value="CAK7212126.1"/>
    <property type="molecule type" value="Genomic_DNA"/>
</dbReference>
<gene>
    <name evidence="2" type="ORF">SCUCBS95973_001336</name>
</gene>
<organism evidence="2 3">
    <name type="scientific">Sporothrix curviconia</name>
    <dbReference type="NCBI Taxonomy" id="1260050"/>
    <lineage>
        <taxon>Eukaryota</taxon>
        <taxon>Fungi</taxon>
        <taxon>Dikarya</taxon>
        <taxon>Ascomycota</taxon>
        <taxon>Pezizomycotina</taxon>
        <taxon>Sordariomycetes</taxon>
        <taxon>Sordariomycetidae</taxon>
        <taxon>Ophiostomatales</taxon>
        <taxon>Ophiostomataceae</taxon>
        <taxon>Sporothrix</taxon>
    </lineage>
</organism>
<proteinExistence type="predicted"/>
<feature type="compositionally biased region" description="Acidic residues" evidence="1">
    <location>
        <begin position="117"/>
        <end position="128"/>
    </location>
</feature>
<name>A0ABP0AXY0_9PEZI</name>
<evidence type="ECO:0000256" key="1">
    <source>
        <dbReference type="SAM" id="MobiDB-lite"/>
    </source>
</evidence>
<protein>
    <submittedName>
        <fullName evidence="2">Uncharacterized protein</fullName>
    </submittedName>
</protein>
<feature type="region of interest" description="Disordered" evidence="1">
    <location>
        <begin position="83"/>
        <end position="161"/>
    </location>
</feature>
<keyword evidence="3" id="KW-1185">Reference proteome</keyword>
<comment type="caution">
    <text evidence="2">The sequence shown here is derived from an EMBL/GenBank/DDBJ whole genome shotgun (WGS) entry which is preliminary data.</text>
</comment>
<evidence type="ECO:0000313" key="2">
    <source>
        <dbReference type="EMBL" id="CAK7212126.1"/>
    </source>
</evidence>
<sequence length="225" mass="23879">MTSKSSTAPIGKAGLNERELLLVAAAFSSLKGDQAVDWSKFTALAGYASSNSARVCFRPLQKKLGAFVDSICKDGFDKISNSIATPEDPGASKPSTAHKPAGAKTRGRPKKRKLEVAEEPLQADDGADGDSGNAEAVADVKPEPDVHNTGGHDPVGIQDSMNVQKVKVEDGSPSPVGNNIDFTSDTHQVMEPEESREYQGFFYSCDEHGAVDYGESLHASLVKKD</sequence>